<organism evidence="1 2">
    <name type="scientific">Clostera anachoreta granulovirus</name>
    <dbReference type="NCBI Taxonomy" id="283675"/>
    <lineage>
        <taxon>Viruses</taxon>
        <taxon>Viruses incertae sedis</taxon>
        <taxon>Naldaviricetes</taxon>
        <taxon>Lefavirales</taxon>
        <taxon>Baculoviridae</taxon>
        <taxon>Betabaculovirus</taxon>
        <taxon>Betabaculovirus clanachoretae</taxon>
    </lineage>
</organism>
<sequence>MILTYLLFLAYLLCTRLMRFSFIFELAVLVCKANVINESSPLPKATITL</sequence>
<dbReference type="Proteomes" id="UP000203549">
    <property type="component" value="Segment"/>
</dbReference>
<dbReference type="RefSeq" id="YP_004376307.1">
    <property type="nucleotide sequence ID" value="NC_015398.1"/>
</dbReference>
<reference evidence="1 2" key="1">
    <citation type="journal article" date="2011" name="Arch. Virol.">
        <title>Genomic sequencing and analysis of Clostera anachoreta granulovirus.</title>
        <authorList>
            <person name="Liang Z."/>
            <person name="Zhang X."/>
            <person name="Yin X."/>
            <person name="Cao S."/>
            <person name="Xu F."/>
        </authorList>
    </citation>
    <scope>NUCLEOTIDE SEQUENCE [LARGE SCALE GENOMIC DNA]</scope>
    <source>
        <strain evidence="1">ClanGV-HBHN</strain>
    </source>
</reference>
<evidence type="ECO:0000313" key="1">
    <source>
        <dbReference type="EMBL" id="AEB00387.1"/>
    </source>
</evidence>
<protein>
    <submittedName>
        <fullName evidence="1">Uncharacterized protein</fullName>
    </submittedName>
</protein>
<proteinExistence type="predicted"/>
<accession>F4ZKX6</accession>
<evidence type="ECO:0000313" key="2">
    <source>
        <dbReference type="Proteomes" id="UP000203549"/>
    </source>
</evidence>
<name>F4ZKX6_9BBAC</name>
<dbReference type="EMBL" id="HQ116624">
    <property type="protein sequence ID" value="AEB00387.1"/>
    <property type="molecule type" value="Genomic_DNA"/>
</dbReference>
<dbReference type="KEGG" id="vg:10722980"/>
<keyword evidence="2" id="KW-1185">Reference proteome</keyword>
<dbReference type="GeneID" id="10722980"/>